<dbReference type="Gene3D" id="3.40.50.1980">
    <property type="entry name" value="Nitrogenase molybdenum iron protein domain"/>
    <property type="match status" value="2"/>
</dbReference>
<protein>
    <submittedName>
        <fullName evidence="2">ABC transporter substrate-binding protein</fullName>
    </submittedName>
</protein>
<dbReference type="GO" id="GO:0071281">
    <property type="term" value="P:cellular response to iron ion"/>
    <property type="evidence" value="ECO:0007669"/>
    <property type="project" value="TreeGrafter"/>
</dbReference>
<dbReference type="Proteomes" id="UP001139409">
    <property type="component" value="Unassembled WGS sequence"/>
</dbReference>
<dbReference type="CDD" id="cd01141">
    <property type="entry name" value="TroA_d"/>
    <property type="match status" value="1"/>
</dbReference>
<keyword evidence="3" id="KW-1185">Reference proteome</keyword>
<dbReference type="InterPro" id="IPR050902">
    <property type="entry name" value="ABC_Transporter_SBP"/>
</dbReference>
<dbReference type="EMBL" id="JAIXNE010000001">
    <property type="protein sequence ID" value="MCA6074130.1"/>
    <property type="molecule type" value="Genomic_DNA"/>
</dbReference>
<evidence type="ECO:0000313" key="2">
    <source>
        <dbReference type="EMBL" id="MCA6074130.1"/>
    </source>
</evidence>
<evidence type="ECO:0000313" key="3">
    <source>
        <dbReference type="Proteomes" id="UP001139409"/>
    </source>
</evidence>
<dbReference type="PANTHER" id="PTHR30535">
    <property type="entry name" value="VITAMIN B12-BINDING PROTEIN"/>
    <property type="match status" value="1"/>
</dbReference>
<gene>
    <name evidence="2" type="ORF">LDX50_04585</name>
</gene>
<dbReference type="AlphaFoldDB" id="A0A9X1HLD5"/>
<proteinExistence type="predicted"/>
<name>A0A9X1HLD5_9BACT</name>
<organism evidence="2 3">
    <name type="scientific">Fulvivirga sedimenti</name>
    <dbReference type="NCBI Taxonomy" id="2879465"/>
    <lineage>
        <taxon>Bacteria</taxon>
        <taxon>Pseudomonadati</taxon>
        <taxon>Bacteroidota</taxon>
        <taxon>Cytophagia</taxon>
        <taxon>Cytophagales</taxon>
        <taxon>Fulvivirgaceae</taxon>
        <taxon>Fulvivirga</taxon>
    </lineage>
</organism>
<evidence type="ECO:0000259" key="1">
    <source>
        <dbReference type="PROSITE" id="PS50983"/>
    </source>
</evidence>
<dbReference type="PROSITE" id="PS50983">
    <property type="entry name" value="FE_B12_PBP"/>
    <property type="match status" value="1"/>
</dbReference>
<reference evidence="2" key="1">
    <citation type="submission" date="2021-09" db="EMBL/GenBank/DDBJ databases">
        <title>Fulvivirga sp. isolated from coastal sediment.</title>
        <authorList>
            <person name="Yu H."/>
        </authorList>
    </citation>
    <scope>NUCLEOTIDE SEQUENCE</scope>
    <source>
        <strain evidence="2">1062</strain>
    </source>
</reference>
<dbReference type="PANTHER" id="PTHR30535:SF34">
    <property type="entry name" value="MOLYBDATE-BINDING PROTEIN MOLA"/>
    <property type="match status" value="1"/>
</dbReference>
<dbReference type="RefSeq" id="WP_225697232.1">
    <property type="nucleotide sequence ID" value="NZ_JAIXNE010000001.1"/>
</dbReference>
<dbReference type="SUPFAM" id="SSF53807">
    <property type="entry name" value="Helical backbone' metal receptor"/>
    <property type="match status" value="1"/>
</dbReference>
<dbReference type="InterPro" id="IPR002491">
    <property type="entry name" value="ABC_transptr_periplasmic_BD"/>
</dbReference>
<feature type="domain" description="Fe/B12 periplasmic-binding" evidence="1">
    <location>
        <begin position="92"/>
        <end position="364"/>
    </location>
</feature>
<dbReference type="Pfam" id="PF01497">
    <property type="entry name" value="Peripla_BP_2"/>
    <property type="match status" value="1"/>
</dbReference>
<sequence>MIRYIIVFLGIIPIISCNPKPEQASQPEEGQLQFKYANGFRVFQIRENIYRVFIDRPYQGSTNSLEYLLVPEGESIPDHDQDVTVIKTPVKRIICTSTTHIPLLDYLNETQALIGFPTPDYISSPAMRARIDSGLVEDLGIDKSLNVEMALELNPDAVMAYTMGGVSESILKLRELNIPVLINAEYLEEHPLGRAEWIRLAGLLFDKKDRSDSVFTAIEKRYIDLQKIAGQTDLRPSAFSGVMYGDTWFLPGGNNYAARLMKDAGIEYLWNDNPENGYLELSFETVLDRAVNADLWIGVASFTSLDQLGAEDSRYTLFSAFENGHVYTYDARKGALGGSEFLELGYLRPDIILADLIRIAHPEISGLDSMYFHAKLQ</sequence>
<comment type="caution">
    <text evidence="2">The sequence shown here is derived from an EMBL/GenBank/DDBJ whole genome shotgun (WGS) entry which is preliminary data.</text>
</comment>
<accession>A0A9X1HLD5</accession>